<dbReference type="PROSITE" id="PS01358">
    <property type="entry name" value="ZF_RANBP2_1"/>
    <property type="match status" value="2"/>
</dbReference>
<evidence type="ECO:0000256" key="2">
    <source>
        <dbReference type="ARBA" id="ARBA00022771"/>
    </source>
</evidence>
<dbReference type="Pfam" id="PF00641">
    <property type="entry name" value="Zn_ribbon_RanBP"/>
    <property type="match status" value="2"/>
</dbReference>
<dbReference type="InterPro" id="IPR011993">
    <property type="entry name" value="PH-like_dom_sf"/>
</dbReference>
<dbReference type="Gene3D" id="2.30.29.30">
    <property type="entry name" value="Pleckstrin-homology domain (PH domain)/Phosphotyrosine-binding domain (PTB)"/>
    <property type="match status" value="1"/>
</dbReference>
<dbReference type="Gene3D" id="4.10.1060.10">
    <property type="entry name" value="Zinc finger, RanBP2-type"/>
    <property type="match status" value="2"/>
</dbReference>
<evidence type="ECO:0000313" key="7">
    <source>
        <dbReference type="EnsemblMetazoa" id="AMAM006337-PA"/>
    </source>
</evidence>
<keyword evidence="3" id="KW-0862">Zinc</keyword>
<proteinExistence type="predicted"/>
<feature type="compositionally biased region" description="Basic and acidic residues" evidence="5">
    <location>
        <begin position="233"/>
        <end position="244"/>
    </location>
</feature>
<dbReference type="EnsemblMetazoa" id="AMAM006337-RA">
    <property type="protein sequence ID" value="AMAM006337-PA"/>
    <property type="gene ID" value="AMAM006337"/>
</dbReference>
<evidence type="ECO:0000256" key="1">
    <source>
        <dbReference type="ARBA" id="ARBA00022723"/>
    </source>
</evidence>
<dbReference type="VEuPathDB" id="VectorBase:AMAM006337"/>
<dbReference type="FunFam" id="4.10.1060.10:FF:000003">
    <property type="entry name" value="E3 SUMO-protein ligase RanBP2"/>
    <property type="match status" value="2"/>
</dbReference>
<dbReference type="GO" id="GO:0008270">
    <property type="term" value="F:zinc ion binding"/>
    <property type="evidence" value="ECO:0007669"/>
    <property type="project" value="UniProtKB-KW"/>
</dbReference>
<reference evidence="7" key="2">
    <citation type="submission" date="2020-05" db="UniProtKB">
        <authorList>
            <consortium name="EnsemblMetazoa"/>
        </authorList>
    </citation>
    <scope>IDENTIFICATION</scope>
    <source>
        <strain evidence="7">maculatus3</strain>
    </source>
</reference>
<organism evidence="7 8">
    <name type="scientific">Anopheles maculatus</name>
    <dbReference type="NCBI Taxonomy" id="74869"/>
    <lineage>
        <taxon>Eukaryota</taxon>
        <taxon>Metazoa</taxon>
        <taxon>Ecdysozoa</taxon>
        <taxon>Arthropoda</taxon>
        <taxon>Hexapoda</taxon>
        <taxon>Insecta</taxon>
        <taxon>Pterygota</taxon>
        <taxon>Neoptera</taxon>
        <taxon>Endopterygota</taxon>
        <taxon>Diptera</taxon>
        <taxon>Nematocera</taxon>
        <taxon>Culicoidea</taxon>
        <taxon>Culicidae</taxon>
        <taxon>Anophelinae</taxon>
        <taxon>Anopheles</taxon>
        <taxon>Anopheles maculatus group</taxon>
    </lineage>
</organism>
<keyword evidence="8" id="KW-1185">Reference proteome</keyword>
<name>A0A182SGJ4_9DIPT</name>
<feature type="region of interest" description="Disordered" evidence="5">
    <location>
        <begin position="228"/>
        <end position="254"/>
    </location>
</feature>
<sequence length="488" mass="49903">VSSNPTVDATNPTAPAAAGNDGKPSPFASFTFKAQTTPSAGSSAPFSNIFGGFTAATLGFEERDFVCAYESNVIGLKRREAQVSSGWTDCEASNGQLRLLNSATTVRLLMRNSDRHSTIYLNHALTKDVQVKAAEKQGCSWTVQHDATYPTATGPLTFMAYFESTVERDRFLTAVQKLLPNVAGSVAGAPPAKTATSIGGFGDSFKPKSGSWECPGCYVTNKPDTTKCVACNEPRDPTKKDESKPSSLSGGLFGNLVPPAEGASKFTFGMPPSSVTATPITFGSGSATTTTGVSKKSHEQPPKPATSTPAKSGTAATAGAGFGEKFKPKPGSWTCNGCYLSNGADALYCLSCESPKDDTVPKKSAGGATSTVGGGGGGLLLNSDTMPKFNFVAGGGFTLGVSSTATANVTTAPSVTSTTATSRPSSNLSQQPVFGGGFSFGSPLKPMQNSVSSAAAGGAVATPDKPVFKFELPQPTGGLSFGSKLTPN</sequence>
<dbReference type="PROSITE" id="PS50199">
    <property type="entry name" value="ZF_RANBP2_2"/>
    <property type="match status" value="2"/>
</dbReference>
<keyword evidence="1" id="KW-0479">Metal-binding</keyword>
<protein>
    <recommendedName>
        <fullName evidence="6">RanBP2-type domain-containing protein</fullName>
    </recommendedName>
</protein>
<feature type="domain" description="RanBP2-type" evidence="6">
    <location>
        <begin position="208"/>
        <end position="237"/>
    </location>
</feature>
<keyword evidence="2 4" id="KW-0863">Zinc-finger</keyword>
<dbReference type="SUPFAM" id="SSF50729">
    <property type="entry name" value="PH domain-like"/>
    <property type="match status" value="1"/>
</dbReference>
<evidence type="ECO:0000256" key="4">
    <source>
        <dbReference type="PROSITE-ProRule" id="PRU00322"/>
    </source>
</evidence>
<feature type="region of interest" description="Disordered" evidence="5">
    <location>
        <begin position="277"/>
        <end position="323"/>
    </location>
</feature>
<dbReference type="AlphaFoldDB" id="A0A182SGJ4"/>
<dbReference type="InterPro" id="IPR001876">
    <property type="entry name" value="Znf_RanBP2"/>
</dbReference>
<feature type="domain" description="RanBP2-type" evidence="6">
    <location>
        <begin position="329"/>
        <end position="358"/>
    </location>
</feature>
<dbReference type="Proteomes" id="UP000075901">
    <property type="component" value="Unassembled WGS sequence"/>
</dbReference>
<evidence type="ECO:0000313" key="8">
    <source>
        <dbReference type="Proteomes" id="UP000075901"/>
    </source>
</evidence>
<dbReference type="SMART" id="SM00547">
    <property type="entry name" value="ZnF_RBZ"/>
    <property type="match status" value="2"/>
</dbReference>
<reference evidence="8" key="1">
    <citation type="submission" date="2013-09" db="EMBL/GenBank/DDBJ databases">
        <title>The Genome Sequence of Anopheles maculatus species B.</title>
        <authorList>
            <consortium name="The Broad Institute Genomics Platform"/>
            <person name="Neafsey D.E."/>
            <person name="Besansky N."/>
            <person name="Howell P."/>
            <person name="Walton C."/>
            <person name="Young S.K."/>
            <person name="Zeng Q."/>
            <person name="Gargeya S."/>
            <person name="Fitzgerald M."/>
            <person name="Haas B."/>
            <person name="Abouelleil A."/>
            <person name="Allen A.W."/>
            <person name="Alvarado L."/>
            <person name="Arachchi H.M."/>
            <person name="Berlin A.M."/>
            <person name="Chapman S.B."/>
            <person name="Gainer-Dewar J."/>
            <person name="Goldberg J."/>
            <person name="Griggs A."/>
            <person name="Gujja S."/>
            <person name="Hansen M."/>
            <person name="Howarth C."/>
            <person name="Imamovic A."/>
            <person name="Ireland A."/>
            <person name="Larimer J."/>
            <person name="McCowan C."/>
            <person name="Murphy C."/>
            <person name="Pearson M."/>
            <person name="Poon T.W."/>
            <person name="Priest M."/>
            <person name="Roberts A."/>
            <person name="Saif S."/>
            <person name="Shea T."/>
            <person name="Sisk P."/>
            <person name="Sykes S."/>
            <person name="Wortman J."/>
            <person name="Nusbaum C."/>
            <person name="Birren B."/>
        </authorList>
    </citation>
    <scope>NUCLEOTIDE SEQUENCE [LARGE SCALE GENOMIC DNA]</scope>
    <source>
        <strain evidence="8">maculatus3</strain>
    </source>
</reference>
<feature type="region of interest" description="Disordered" evidence="5">
    <location>
        <begin position="1"/>
        <end position="22"/>
    </location>
</feature>
<accession>A0A182SGJ4</accession>
<feature type="compositionally biased region" description="Low complexity" evidence="5">
    <location>
        <begin position="305"/>
        <end position="319"/>
    </location>
</feature>
<dbReference type="SUPFAM" id="SSF90209">
    <property type="entry name" value="Ran binding protein zinc finger-like"/>
    <property type="match status" value="2"/>
</dbReference>
<evidence type="ECO:0000256" key="5">
    <source>
        <dbReference type="SAM" id="MobiDB-lite"/>
    </source>
</evidence>
<evidence type="ECO:0000259" key="6">
    <source>
        <dbReference type="PROSITE" id="PS50199"/>
    </source>
</evidence>
<feature type="compositionally biased region" description="Low complexity" evidence="5">
    <location>
        <begin position="281"/>
        <end position="294"/>
    </location>
</feature>
<dbReference type="InterPro" id="IPR036443">
    <property type="entry name" value="Znf_RanBP2_sf"/>
</dbReference>
<feature type="compositionally biased region" description="Low complexity" evidence="5">
    <location>
        <begin position="8"/>
        <end position="22"/>
    </location>
</feature>
<evidence type="ECO:0000256" key="3">
    <source>
        <dbReference type="ARBA" id="ARBA00022833"/>
    </source>
</evidence>